<accession>A0A915PQN0</accession>
<dbReference type="WBParaSite" id="sdigi.contig322.g7434.t1">
    <property type="protein sequence ID" value="sdigi.contig322.g7434.t1"/>
    <property type="gene ID" value="sdigi.contig322.g7434"/>
</dbReference>
<keyword evidence="1" id="KW-0676">Redox-active center</keyword>
<dbReference type="InterPro" id="IPR036249">
    <property type="entry name" value="Thioredoxin-like_sf"/>
</dbReference>
<dbReference type="InterPro" id="IPR002109">
    <property type="entry name" value="Glutaredoxin"/>
</dbReference>
<evidence type="ECO:0000256" key="1">
    <source>
        <dbReference type="ARBA" id="ARBA00023284"/>
    </source>
</evidence>
<dbReference type="Proteomes" id="UP000887581">
    <property type="component" value="Unplaced"/>
</dbReference>
<evidence type="ECO:0000313" key="4">
    <source>
        <dbReference type="WBParaSite" id="sdigi.contig322.g7434.t1"/>
    </source>
</evidence>
<dbReference type="SUPFAM" id="SSF52833">
    <property type="entry name" value="Thioredoxin-like"/>
    <property type="match status" value="1"/>
</dbReference>
<name>A0A915PQN0_9BILA</name>
<dbReference type="PANTHER" id="PTHR10293:SF16">
    <property type="entry name" value="GLUTAREDOXIN-RELATED PROTEIN 5, MITOCHONDRIAL"/>
    <property type="match status" value="1"/>
</dbReference>
<dbReference type="Pfam" id="PF00462">
    <property type="entry name" value="Glutaredoxin"/>
    <property type="match status" value="1"/>
</dbReference>
<dbReference type="AlphaFoldDB" id="A0A915PQN0"/>
<feature type="domain" description="Glutaredoxin" evidence="2">
    <location>
        <begin position="47"/>
        <end position="103"/>
    </location>
</feature>
<dbReference type="PROSITE" id="PS51354">
    <property type="entry name" value="GLUTAREDOXIN_2"/>
    <property type="match status" value="1"/>
</dbReference>
<keyword evidence="3" id="KW-1185">Reference proteome</keyword>
<evidence type="ECO:0000259" key="2">
    <source>
        <dbReference type="Pfam" id="PF00462"/>
    </source>
</evidence>
<proteinExistence type="predicted"/>
<evidence type="ECO:0000313" key="3">
    <source>
        <dbReference type="Proteomes" id="UP000887581"/>
    </source>
</evidence>
<reference evidence="4" key="1">
    <citation type="submission" date="2022-11" db="UniProtKB">
        <authorList>
            <consortium name="WormBaseParasite"/>
        </authorList>
    </citation>
    <scope>IDENTIFICATION</scope>
</reference>
<dbReference type="GO" id="GO:0005759">
    <property type="term" value="C:mitochondrial matrix"/>
    <property type="evidence" value="ECO:0007669"/>
    <property type="project" value="TreeGrafter"/>
</dbReference>
<dbReference type="Gene3D" id="3.40.30.10">
    <property type="entry name" value="Glutaredoxin"/>
    <property type="match status" value="1"/>
</dbReference>
<dbReference type="PANTHER" id="PTHR10293">
    <property type="entry name" value="GLUTAREDOXIN FAMILY MEMBER"/>
    <property type="match status" value="1"/>
</dbReference>
<organism evidence="3 4">
    <name type="scientific">Setaria digitata</name>
    <dbReference type="NCBI Taxonomy" id="48799"/>
    <lineage>
        <taxon>Eukaryota</taxon>
        <taxon>Metazoa</taxon>
        <taxon>Ecdysozoa</taxon>
        <taxon>Nematoda</taxon>
        <taxon>Chromadorea</taxon>
        <taxon>Rhabditida</taxon>
        <taxon>Spirurina</taxon>
        <taxon>Spiruromorpha</taxon>
        <taxon>Filarioidea</taxon>
        <taxon>Setariidae</taxon>
        <taxon>Setaria</taxon>
    </lineage>
</organism>
<sequence>MFGLTRVIGQAAFRPFRIFAFSTASSSSSLPEVLKKRIEKMISSAPVVVFMKGTQVEPMCGFSKNVKLVLDYHDVKFKDYDVLGDNDLREGIKAYSDWPTIPQEKSAD</sequence>
<protein>
    <submittedName>
        <fullName evidence="4">Glutaredoxin domain-containing protein</fullName>
    </submittedName>
</protein>
<dbReference type="InterPro" id="IPR004480">
    <property type="entry name" value="Monothiol_GRX-rel"/>
</dbReference>